<comment type="caution">
    <text evidence="23">The sequence shown here is derived from an EMBL/GenBank/DDBJ whole genome shotgun (WGS) entry which is preliminary data.</text>
</comment>
<evidence type="ECO:0000256" key="1">
    <source>
        <dbReference type="ARBA" id="ARBA00002714"/>
    </source>
</evidence>
<keyword evidence="12" id="KW-0460">Magnesium</keyword>
<evidence type="ECO:0000259" key="21">
    <source>
        <dbReference type="Pfam" id="PF02875"/>
    </source>
</evidence>
<evidence type="ECO:0000256" key="3">
    <source>
        <dbReference type="ARBA" id="ARBA00005150"/>
    </source>
</evidence>
<comment type="catalytic activity">
    <reaction evidence="17">
        <text>(6S)-5,6,7,8-tetrahydrofolyl-(gamma-L-Glu)(n) + L-glutamate + ATP = (6S)-5,6,7,8-tetrahydrofolyl-(gamma-L-Glu)(n+1) + ADP + phosphate + H(+)</text>
        <dbReference type="Rhea" id="RHEA:10580"/>
        <dbReference type="Rhea" id="RHEA-COMP:14738"/>
        <dbReference type="Rhea" id="RHEA-COMP:14740"/>
        <dbReference type="ChEBI" id="CHEBI:15378"/>
        <dbReference type="ChEBI" id="CHEBI:29985"/>
        <dbReference type="ChEBI" id="CHEBI:30616"/>
        <dbReference type="ChEBI" id="CHEBI:43474"/>
        <dbReference type="ChEBI" id="CHEBI:141005"/>
        <dbReference type="ChEBI" id="CHEBI:456216"/>
        <dbReference type="EC" id="6.3.2.17"/>
    </reaction>
</comment>
<dbReference type="PROSITE" id="PS01011">
    <property type="entry name" value="FOLYLPOLYGLU_SYNT_1"/>
    <property type="match status" value="1"/>
</dbReference>
<comment type="pathway">
    <text evidence="3">Cofactor biosynthesis; tetrahydrofolylpolyglutamate biosynthesis.</text>
</comment>
<evidence type="ECO:0000256" key="8">
    <source>
        <dbReference type="ARBA" id="ARBA00022598"/>
    </source>
</evidence>
<proteinExistence type="inferred from homology"/>
<dbReference type="RefSeq" id="WP_278006296.1">
    <property type="nucleotide sequence ID" value="NZ_JARSBN010000008.1"/>
</dbReference>
<dbReference type="PANTHER" id="PTHR11136:SF0">
    <property type="entry name" value="DIHYDROFOLATE SYNTHETASE-RELATED"/>
    <property type="match status" value="1"/>
</dbReference>
<evidence type="ECO:0000256" key="20">
    <source>
        <dbReference type="ARBA" id="ARBA00049161"/>
    </source>
</evidence>
<evidence type="ECO:0000256" key="17">
    <source>
        <dbReference type="ARBA" id="ARBA00047493"/>
    </source>
</evidence>
<comment type="catalytic activity">
    <reaction evidence="19">
        <text>(6R)-5,10-methylenetetrahydrofolyl-(gamma-L-Glu)(n) + L-glutamate + ATP = (6R)-5,10-methylenetetrahydrofolyl-(gamma-L-Glu)(n+1) + ADP + phosphate + H(+)</text>
        <dbReference type="Rhea" id="RHEA:51912"/>
        <dbReference type="Rhea" id="RHEA-COMP:13257"/>
        <dbReference type="Rhea" id="RHEA-COMP:13258"/>
        <dbReference type="ChEBI" id="CHEBI:15378"/>
        <dbReference type="ChEBI" id="CHEBI:29985"/>
        <dbReference type="ChEBI" id="CHEBI:30616"/>
        <dbReference type="ChEBI" id="CHEBI:43474"/>
        <dbReference type="ChEBI" id="CHEBI:136572"/>
        <dbReference type="ChEBI" id="CHEBI:456216"/>
        <dbReference type="EC" id="6.3.2.17"/>
    </reaction>
</comment>
<dbReference type="EC" id="6.3.2.12" evidence="5"/>
<dbReference type="Pfam" id="PF08245">
    <property type="entry name" value="Mur_ligase_M"/>
    <property type="match status" value="1"/>
</dbReference>
<comment type="function">
    <text evidence="1">Functions in two distinct reactions of the de novo folate biosynthetic pathway. Catalyzes the addition of a glutamate residue to dihydropteroate (7,8-dihydropteroate or H2Pte) to form dihydrofolate (7,8-dihydrofolate monoglutamate or H2Pte-Glu). Also catalyzes successive additions of L-glutamate to tetrahydrofolate or 10-formyltetrahydrofolate or 5,10-methylenetetrahydrofolate, leading to folylpolyglutamate derivatives.</text>
</comment>
<evidence type="ECO:0000256" key="5">
    <source>
        <dbReference type="ARBA" id="ARBA00013023"/>
    </source>
</evidence>
<dbReference type="InterPro" id="IPR036565">
    <property type="entry name" value="Mur-like_cat_sf"/>
</dbReference>
<gene>
    <name evidence="23" type="ORF">P7122_13310</name>
</gene>
<dbReference type="SUPFAM" id="SSF53244">
    <property type="entry name" value="MurD-like peptide ligases, peptide-binding domain"/>
    <property type="match status" value="1"/>
</dbReference>
<reference evidence="23 24" key="1">
    <citation type="submission" date="2023-03" db="EMBL/GenBank/DDBJ databases">
        <title>Strain YYF002 represents a novel species in the genus Winogradskyella isolated from seawater.</title>
        <authorList>
            <person name="Fu Z.-Y."/>
        </authorList>
    </citation>
    <scope>NUCLEOTIDE SEQUENCE [LARGE SCALE GENOMIC DNA]</scope>
    <source>
        <strain evidence="23 24">YYF002</strain>
    </source>
</reference>
<evidence type="ECO:0000256" key="13">
    <source>
        <dbReference type="ARBA" id="ARBA00022909"/>
    </source>
</evidence>
<dbReference type="InterPro" id="IPR036615">
    <property type="entry name" value="Mur_ligase_C_dom_sf"/>
</dbReference>
<evidence type="ECO:0000256" key="2">
    <source>
        <dbReference type="ARBA" id="ARBA00004799"/>
    </source>
</evidence>
<dbReference type="GO" id="GO:0016874">
    <property type="term" value="F:ligase activity"/>
    <property type="evidence" value="ECO:0007669"/>
    <property type="project" value="UniProtKB-KW"/>
</dbReference>
<dbReference type="Gene3D" id="3.90.190.20">
    <property type="entry name" value="Mur ligase, C-terminal domain"/>
    <property type="match status" value="1"/>
</dbReference>
<evidence type="ECO:0000313" key="23">
    <source>
        <dbReference type="EMBL" id="MDG4716858.1"/>
    </source>
</evidence>
<organism evidence="23 24">
    <name type="scientific">Winogradskyella marincola</name>
    <dbReference type="NCBI Taxonomy" id="3037795"/>
    <lineage>
        <taxon>Bacteria</taxon>
        <taxon>Pseudomonadati</taxon>
        <taxon>Bacteroidota</taxon>
        <taxon>Flavobacteriia</taxon>
        <taxon>Flavobacteriales</taxon>
        <taxon>Flavobacteriaceae</taxon>
        <taxon>Winogradskyella</taxon>
    </lineage>
</organism>
<keyword evidence="9" id="KW-0479">Metal-binding</keyword>
<name>A0ABT6G484_9FLAO</name>
<keyword evidence="24" id="KW-1185">Reference proteome</keyword>
<comment type="catalytic activity">
    <reaction evidence="20">
        <text>7,8-dihydropteroate + L-glutamate + ATP = 7,8-dihydrofolate + ADP + phosphate + H(+)</text>
        <dbReference type="Rhea" id="RHEA:23584"/>
        <dbReference type="ChEBI" id="CHEBI:15378"/>
        <dbReference type="ChEBI" id="CHEBI:17839"/>
        <dbReference type="ChEBI" id="CHEBI:29985"/>
        <dbReference type="ChEBI" id="CHEBI:30616"/>
        <dbReference type="ChEBI" id="CHEBI:43474"/>
        <dbReference type="ChEBI" id="CHEBI:57451"/>
        <dbReference type="ChEBI" id="CHEBI:456216"/>
        <dbReference type="EC" id="6.3.2.12"/>
    </reaction>
</comment>
<dbReference type="Gene3D" id="3.40.1190.10">
    <property type="entry name" value="Mur-like, catalytic domain"/>
    <property type="match status" value="1"/>
</dbReference>
<dbReference type="Pfam" id="PF02875">
    <property type="entry name" value="Mur_ligase_C"/>
    <property type="match status" value="1"/>
</dbReference>
<dbReference type="EC" id="6.3.2.17" evidence="6"/>
<dbReference type="InterPro" id="IPR001645">
    <property type="entry name" value="Folylpolyglutamate_synth"/>
</dbReference>
<dbReference type="SUPFAM" id="SSF53623">
    <property type="entry name" value="MurD-like peptide ligases, catalytic domain"/>
    <property type="match status" value="1"/>
</dbReference>
<evidence type="ECO:0000256" key="14">
    <source>
        <dbReference type="ARBA" id="ARBA00030048"/>
    </source>
</evidence>
<dbReference type="PANTHER" id="PTHR11136">
    <property type="entry name" value="FOLYLPOLYGLUTAMATE SYNTHASE-RELATED"/>
    <property type="match status" value="1"/>
</dbReference>
<comment type="catalytic activity">
    <reaction evidence="18">
        <text>10-formyltetrahydrofolyl-(gamma-L-Glu)(n) + L-glutamate + ATP = 10-formyltetrahydrofolyl-(gamma-L-Glu)(n+1) + ADP + phosphate + H(+)</text>
        <dbReference type="Rhea" id="RHEA:51904"/>
        <dbReference type="Rhea" id="RHEA-COMP:13088"/>
        <dbReference type="Rhea" id="RHEA-COMP:14300"/>
        <dbReference type="ChEBI" id="CHEBI:15378"/>
        <dbReference type="ChEBI" id="CHEBI:29985"/>
        <dbReference type="ChEBI" id="CHEBI:30616"/>
        <dbReference type="ChEBI" id="CHEBI:43474"/>
        <dbReference type="ChEBI" id="CHEBI:134413"/>
        <dbReference type="ChEBI" id="CHEBI:456216"/>
        <dbReference type="EC" id="6.3.2.17"/>
    </reaction>
</comment>
<keyword evidence="11" id="KW-0067">ATP-binding</keyword>
<keyword evidence="13" id="KW-0289">Folate biosynthesis</keyword>
<evidence type="ECO:0000256" key="7">
    <source>
        <dbReference type="ARBA" id="ARBA00019357"/>
    </source>
</evidence>
<feature type="domain" description="Mur ligase C-terminal" evidence="21">
    <location>
        <begin position="280"/>
        <end position="397"/>
    </location>
</feature>
<protein>
    <recommendedName>
        <fullName evidence="7">Dihydrofolate synthase/folylpolyglutamate synthase</fullName>
        <ecNumber evidence="5">6.3.2.12</ecNumber>
        <ecNumber evidence="6">6.3.2.17</ecNumber>
    </recommendedName>
    <alternativeName>
        <fullName evidence="16">Folylpoly-gamma-glutamate synthetase-dihydrofolate synthetase</fullName>
    </alternativeName>
    <alternativeName>
        <fullName evidence="14">Folylpolyglutamate synthetase</fullName>
    </alternativeName>
    <alternativeName>
        <fullName evidence="15">Tetrahydrofolylpolyglutamate synthase</fullName>
    </alternativeName>
</protein>
<evidence type="ECO:0000256" key="4">
    <source>
        <dbReference type="ARBA" id="ARBA00008276"/>
    </source>
</evidence>
<comment type="similarity">
    <text evidence="4">Belongs to the folylpolyglutamate synthase family.</text>
</comment>
<dbReference type="EMBL" id="JARSBN010000008">
    <property type="protein sequence ID" value="MDG4716858.1"/>
    <property type="molecule type" value="Genomic_DNA"/>
</dbReference>
<evidence type="ECO:0000256" key="16">
    <source>
        <dbReference type="ARBA" id="ARBA00032510"/>
    </source>
</evidence>
<accession>A0ABT6G484</accession>
<evidence type="ECO:0000256" key="6">
    <source>
        <dbReference type="ARBA" id="ARBA00013025"/>
    </source>
</evidence>
<dbReference type="NCBIfam" id="TIGR01499">
    <property type="entry name" value="folC"/>
    <property type="match status" value="1"/>
</dbReference>
<evidence type="ECO:0000256" key="12">
    <source>
        <dbReference type="ARBA" id="ARBA00022842"/>
    </source>
</evidence>
<dbReference type="InterPro" id="IPR013221">
    <property type="entry name" value="Mur_ligase_cen"/>
</dbReference>
<evidence type="ECO:0000256" key="19">
    <source>
        <dbReference type="ARBA" id="ARBA00049035"/>
    </source>
</evidence>
<dbReference type="PIRSF" id="PIRSF001563">
    <property type="entry name" value="Folylpolyglu_synth"/>
    <property type="match status" value="1"/>
</dbReference>
<evidence type="ECO:0000256" key="18">
    <source>
        <dbReference type="ARBA" id="ARBA00047808"/>
    </source>
</evidence>
<dbReference type="PROSITE" id="PS01012">
    <property type="entry name" value="FOLYLPOLYGLU_SYNT_2"/>
    <property type="match status" value="1"/>
</dbReference>
<dbReference type="InterPro" id="IPR018109">
    <property type="entry name" value="Folylpolyglutamate_synth_CS"/>
</dbReference>
<evidence type="ECO:0000256" key="11">
    <source>
        <dbReference type="ARBA" id="ARBA00022840"/>
    </source>
</evidence>
<evidence type="ECO:0000256" key="10">
    <source>
        <dbReference type="ARBA" id="ARBA00022741"/>
    </source>
</evidence>
<comment type="pathway">
    <text evidence="2">Cofactor biosynthesis; tetrahydrofolate biosynthesis; 7,8-dihydrofolate from 2-amino-4-hydroxy-6-hydroxymethyl-7,8-dihydropteridine diphosphate and 4-aminobenzoate: step 2/2.</text>
</comment>
<evidence type="ECO:0000259" key="22">
    <source>
        <dbReference type="Pfam" id="PF08245"/>
    </source>
</evidence>
<dbReference type="Proteomes" id="UP001529085">
    <property type="component" value="Unassembled WGS sequence"/>
</dbReference>
<dbReference type="InterPro" id="IPR004101">
    <property type="entry name" value="Mur_ligase_C"/>
</dbReference>
<keyword evidence="8 23" id="KW-0436">Ligase</keyword>
<feature type="domain" description="Mur ligase central" evidence="22">
    <location>
        <begin position="51"/>
        <end position="228"/>
    </location>
</feature>
<evidence type="ECO:0000256" key="15">
    <source>
        <dbReference type="ARBA" id="ARBA00030592"/>
    </source>
</evidence>
<evidence type="ECO:0000256" key="9">
    <source>
        <dbReference type="ARBA" id="ARBA00022723"/>
    </source>
</evidence>
<keyword evidence="10" id="KW-0547">Nucleotide-binding</keyword>
<evidence type="ECO:0000313" key="24">
    <source>
        <dbReference type="Proteomes" id="UP001529085"/>
    </source>
</evidence>
<sequence>MKYTDTVNWMFQQLPMYQNKGKSAFKKDLSNTIKLSVHLNHPEQQFKSIHVGGTNGKGSTSHMLASILQEAGYKVGLYTSPHLKDFRERIKINGQVVSKQFVIGFIKRNKTFLESNNLSFFEMTVGMAFDYFAKQKVDIAIIEVGLGGRLDSTNIITPELSVITNIGFDHVQFLGDTLEKIAGEKAGIIKQNIPVVIGQTQDETKKVFSSKAKSTNSEIYFADQLIEEVLESDLKGSYQEHNKKTVIQSVTVLRQLGYDISNSNLKKGLLNVVKNSGLQGRWQVLQQQPKIVCDTAHNKEGLSYTMQQLQAESYNKLHIVFGVVSDKDLDGIISLLPKQASYYFCKPNVQRGQDEELLKEYFLNKGFTGNSYSSVNEALHTAKLNANTDDLIYVGGSTFVVAEVL</sequence>